<evidence type="ECO:0000313" key="8">
    <source>
        <dbReference type="EMBL" id="EIN04670.1"/>
    </source>
</evidence>
<dbReference type="InterPro" id="IPR036396">
    <property type="entry name" value="Cyt_P450_sf"/>
</dbReference>
<evidence type="ECO:0000256" key="4">
    <source>
        <dbReference type="ARBA" id="ARBA00022723"/>
    </source>
</evidence>
<name>R7S2R0_PUNST</name>
<dbReference type="RefSeq" id="XP_007388063.1">
    <property type="nucleotide sequence ID" value="XM_007388001.1"/>
</dbReference>
<keyword evidence="4" id="KW-0479">Metal-binding</keyword>
<dbReference type="KEGG" id="psq:PUNSTDRAFT_75791"/>
<keyword evidence="5" id="KW-0560">Oxidoreductase</keyword>
<evidence type="ECO:0008006" key="10">
    <source>
        <dbReference type="Google" id="ProtNLM"/>
    </source>
</evidence>
<reference evidence="9" key="1">
    <citation type="journal article" date="2012" name="Science">
        <title>The Paleozoic origin of enzymatic lignin decomposition reconstructed from 31 fungal genomes.</title>
        <authorList>
            <person name="Floudas D."/>
            <person name="Binder M."/>
            <person name="Riley R."/>
            <person name="Barry K."/>
            <person name="Blanchette R.A."/>
            <person name="Henrissat B."/>
            <person name="Martinez A.T."/>
            <person name="Otillar R."/>
            <person name="Spatafora J.W."/>
            <person name="Yadav J.S."/>
            <person name="Aerts A."/>
            <person name="Benoit I."/>
            <person name="Boyd A."/>
            <person name="Carlson A."/>
            <person name="Copeland A."/>
            <person name="Coutinho P.M."/>
            <person name="de Vries R.P."/>
            <person name="Ferreira P."/>
            <person name="Findley K."/>
            <person name="Foster B."/>
            <person name="Gaskell J."/>
            <person name="Glotzer D."/>
            <person name="Gorecki P."/>
            <person name="Heitman J."/>
            <person name="Hesse C."/>
            <person name="Hori C."/>
            <person name="Igarashi K."/>
            <person name="Jurgens J.A."/>
            <person name="Kallen N."/>
            <person name="Kersten P."/>
            <person name="Kohler A."/>
            <person name="Kuees U."/>
            <person name="Kumar T.K.A."/>
            <person name="Kuo A."/>
            <person name="LaButti K."/>
            <person name="Larrondo L.F."/>
            <person name="Lindquist E."/>
            <person name="Ling A."/>
            <person name="Lombard V."/>
            <person name="Lucas S."/>
            <person name="Lundell T."/>
            <person name="Martin R."/>
            <person name="McLaughlin D.J."/>
            <person name="Morgenstern I."/>
            <person name="Morin E."/>
            <person name="Murat C."/>
            <person name="Nagy L.G."/>
            <person name="Nolan M."/>
            <person name="Ohm R.A."/>
            <person name="Patyshakuliyeva A."/>
            <person name="Rokas A."/>
            <person name="Ruiz-Duenas F.J."/>
            <person name="Sabat G."/>
            <person name="Salamov A."/>
            <person name="Samejima M."/>
            <person name="Schmutz J."/>
            <person name="Slot J.C."/>
            <person name="St John F."/>
            <person name="Stenlid J."/>
            <person name="Sun H."/>
            <person name="Sun S."/>
            <person name="Syed K."/>
            <person name="Tsang A."/>
            <person name="Wiebenga A."/>
            <person name="Young D."/>
            <person name="Pisabarro A."/>
            <person name="Eastwood D.C."/>
            <person name="Martin F."/>
            <person name="Cullen D."/>
            <person name="Grigoriev I.V."/>
            <person name="Hibbett D.S."/>
        </authorList>
    </citation>
    <scope>NUCLEOTIDE SEQUENCE [LARGE SCALE GENOMIC DNA]</scope>
    <source>
        <strain evidence="9">HHB-11173 SS5</strain>
    </source>
</reference>
<evidence type="ECO:0000256" key="6">
    <source>
        <dbReference type="ARBA" id="ARBA00023004"/>
    </source>
</evidence>
<dbReference type="PANTHER" id="PTHR46300">
    <property type="entry name" value="P450, PUTATIVE (EUROFUNG)-RELATED-RELATED"/>
    <property type="match status" value="1"/>
</dbReference>
<dbReference type="PANTHER" id="PTHR46300:SF7">
    <property type="entry name" value="P450, PUTATIVE (EUROFUNG)-RELATED"/>
    <property type="match status" value="1"/>
</dbReference>
<evidence type="ECO:0000256" key="5">
    <source>
        <dbReference type="ARBA" id="ARBA00023002"/>
    </source>
</evidence>
<accession>R7S2R0</accession>
<dbReference type="GeneID" id="18885603"/>
<evidence type="ECO:0000256" key="7">
    <source>
        <dbReference type="ARBA" id="ARBA00023033"/>
    </source>
</evidence>
<dbReference type="GO" id="GO:0005506">
    <property type="term" value="F:iron ion binding"/>
    <property type="evidence" value="ECO:0007669"/>
    <property type="project" value="InterPro"/>
</dbReference>
<evidence type="ECO:0000256" key="1">
    <source>
        <dbReference type="ARBA" id="ARBA00001971"/>
    </source>
</evidence>
<comment type="similarity">
    <text evidence="2">Belongs to the cytochrome P450 family.</text>
</comment>
<dbReference type="Gene3D" id="1.10.630.10">
    <property type="entry name" value="Cytochrome P450"/>
    <property type="match status" value="1"/>
</dbReference>
<keyword evidence="6" id="KW-0408">Iron</keyword>
<dbReference type="GO" id="GO:0016705">
    <property type="term" value="F:oxidoreductase activity, acting on paired donors, with incorporation or reduction of molecular oxygen"/>
    <property type="evidence" value="ECO:0007669"/>
    <property type="project" value="InterPro"/>
</dbReference>
<organism evidence="8 9">
    <name type="scientific">Punctularia strigosozonata (strain HHB-11173)</name>
    <name type="common">White-rot fungus</name>
    <dbReference type="NCBI Taxonomy" id="741275"/>
    <lineage>
        <taxon>Eukaryota</taxon>
        <taxon>Fungi</taxon>
        <taxon>Dikarya</taxon>
        <taxon>Basidiomycota</taxon>
        <taxon>Agaricomycotina</taxon>
        <taxon>Agaricomycetes</taxon>
        <taxon>Corticiales</taxon>
        <taxon>Punctulariaceae</taxon>
        <taxon>Punctularia</taxon>
    </lineage>
</organism>
<dbReference type="GO" id="GO:0004497">
    <property type="term" value="F:monooxygenase activity"/>
    <property type="evidence" value="ECO:0007669"/>
    <property type="project" value="UniProtKB-KW"/>
</dbReference>
<sequence>MLLDAIGLLRVCPERHFGDQAFFLLIASMLSVFRISPPVDGQDHEILLEPKRKTGLIAHPEPFTCVIEPRSEKATGRIRQKPN</sequence>
<dbReference type="InterPro" id="IPR050364">
    <property type="entry name" value="Cytochrome_P450_fung"/>
</dbReference>
<protein>
    <recommendedName>
        <fullName evidence="10">Cytochrome P450</fullName>
    </recommendedName>
</protein>
<dbReference type="SUPFAM" id="SSF48264">
    <property type="entry name" value="Cytochrome P450"/>
    <property type="match status" value="1"/>
</dbReference>
<keyword evidence="7" id="KW-0503">Monooxygenase</keyword>
<evidence type="ECO:0000256" key="3">
    <source>
        <dbReference type="ARBA" id="ARBA00022617"/>
    </source>
</evidence>
<gene>
    <name evidence="8" type="ORF">PUNSTDRAFT_75791</name>
</gene>
<dbReference type="OrthoDB" id="3934656at2759"/>
<evidence type="ECO:0000313" key="9">
    <source>
        <dbReference type="Proteomes" id="UP000054196"/>
    </source>
</evidence>
<dbReference type="GO" id="GO:0020037">
    <property type="term" value="F:heme binding"/>
    <property type="evidence" value="ECO:0007669"/>
    <property type="project" value="InterPro"/>
</dbReference>
<dbReference type="AlphaFoldDB" id="R7S2R0"/>
<dbReference type="HOGENOM" id="CLU_180250_0_0_1"/>
<evidence type="ECO:0000256" key="2">
    <source>
        <dbReference type="ARBA" id="ARBA00010617"/>
    </source>
</evidence>
<keyword evidence="9" id="KW-1185">Reference proteome</keyword>
<comment type="cofactor">
    <cofactor evidence="1">
        <name>heme</name>
        <dbReference type="ChEBI" id="CHEBI:30413"/>
    </cofactor>
</comment>
<dbReference type="Proteomes" id="UP000054196">
    <property type="component" value="Unassembled WGS sequence"/>
</dbReference>
<dbReference type="EMBL" id="JH687553">
    <property type="protein sequence ID" value="EIN04670.1"/>
    <property type="molecule type" value="Genomic_DNA"/>
</dbReference>
<proteinExistence type="inferred from homology"/>
<keyword evidence="3" id="KW-0349">Heme</keyword>